<sequence length="146" mass="16082">MYKHILVPVDLNDEHFGDKAVEHAVWLAGQTGATLHLLTALPGIHNSMVASYFPEDAALKMKQDVQSSLKAFAKRMIPEGIAYDYSVSEGKPYKVIVKSAERLGCDLIVMPSHKRSRANKLLIGSVATKVLEQSKVNVLILKPQQS</sequence>
<protein>
    <recommendedName>
        <fullName evidence="2">Universal stress protein</fullName>
    </recommendedName>
</protein>
<name>A0A1I5U939_9GAMM</name>
<dbReference type="CDD" id="cd00293">
    <property type="entry name" value="USP-like"/>
    <property type="match status" value="1"/>
</dbReference>
<dbReference type="PIRSF" id="PIRSF006276">
    <property type="entry name" value="UspA"/>
    <property type="match status" value="1"/>
</dbReference>
<dbReference type="GO" id="GO:0005737">
    <property type="term" value="C:cytoplasm"/>
    <property type="evidence" value="ECO:0007669"/>
    <property type="project" value="UniProtKB-SubCell"/>
</dbReference>
<reference evidence="4 5" key="1">
    <citation type="submission" date="2016-10" db="EMBL/GenBank/DDBJ databases">
        <authorList>
            <person name="de Groot N.N."/>
        </authorList>
    </citation>
    <scope>NUCLEOTIDE SEQUENCE [LARGE SCALE GENOMIC DNA]</scope>
    <source>
        <strain evidence="4 5">DSM 15893</strain>
    </source>
</reference>
<feature type="domain" description="UspA" evidence="3">
    <location>
        <begin position="1"/>
        <end position="142"/>
    </location>
</feature>
<dbReference type="Gene3D" id="3.40.50.620">
    <property type="entry name" value="HUPs"/>
    <property type="match status" value="1"/>
</dbReference>
<dbReference type="STRING" id="1121869.SAMN03084138_03509"/>
<dbReference type="PANTHER" id="PTHR46268">
    <property type="entry name" value="STRESS RESPONSE PROTEIN NHAX"/>
    <property type="match status" value="1"/>
</dbReference>
<organism evidence="4 5">
    <name type="scientific">Enterovibrio norvegicus DSM 15893</name>
    <dbReference type="NCBI Taxonomy" id="1121869"/>
    <lineage>
        <taxon>Bacteria</taxon>
        <taxon>Pseudomonadati</taxon>
        <taxon>Pseudomonadota</taxon>
        <taxon>Gammaproteobacteria</taxon>
        <taxon>Vibrionales</taxon>
        <taxon>Vibrionaceae</taxon>
        <taxon>Enterovibrio</taxon>
    </lineage>
</organism>
<comment type="subcellular location">
    <subcellularLocation>
        <location evidence="2">Cytoplasm</location>
    </subcellularLocation>
</comment>
<dbReference type="SUPFAM" id="SSF52402">
    <property type="entry name" value="Adenine nucleotide alpha hydrolases-like"/>
    <property type="match status" value="1"/>
</dbReference>
<evidence type="ECO:0000313" key="5">
    <source>
        <dbReference type="Proteomes" id="UP000182692"/>
    </source>
</evidence>
<dbReference type="InterPro" id="IPR014729">
    <property type="entry name" value="Rossmann-like_a/b/a_fold"/>
</dbReference>
<dbReference type="GeneID" id="35874180"/>
<comment type="similarity">
    <text evidence="1 2">Belongs to the universal stress protein A family.</text>
</comment>
<dbReference type="PANTHER" id="PTHR46268:SF6">
    <property type="entry name" value="UNIVERSAL STRESS PROTEIN UP12"/>
    <property type="match status" value="1"/>
</dbReference>
<dbReference type="PRINTS" id="PR01438">
    <property type="entry name" value="UNVRSLSTRESS"/>
</dbReference>
<proteinExistence type="inferred from homology"/>
<evidence type="ECO:0000256" key="2">
    <source>
        <dbReference type="PIRNR" id="PIRNR006276"/>
    </source>
</evidence>
<dbReference type="OrthoDB" id="9792500at2"/>
<dbReference type="Pfam" id="PF00582">
    <property type="entry name" value="Usp"/>
    <property type="match status" value="1"/>
</dbReference>
<dbReference type="InterPro" id="IPR006016">
    <property type="entry name" value="UspA"/>
</dbReference>
<evidence type="ECO:0000313" key="4">
    <source>
        <dbReference type="EMBL" id="SFP91762.1"/>
    </source>
</evidence>
<dbReference type="RefSeq" id="WP_017013373.1">
    <property type="nucleotide sequence ID" value="NZ_FOWR01000030.1"/>
</dbReference>
<evidence type="ECO:0000256" key="1">
    <source>
        <dbReference type="ARBA" id="ARBA00008791"/>
    </source>
</evidence>
<gene>
    <name evidence="4" type="ORF">SAMN03084138_03509</name>
</gene>
<evidence type="ECO:0000259" key="3">
    <source>
        <dbReference type="Pfam" id="PF00582"/>
    </source>
</evidence>
<accession>A0A1I5U939</accession>
<keyword evidence="2" id="KW-0963">Cytoplasm</keyword>
<dbReference type="EMBL" id="FOWR01000030">
    <property type="protein sequence ID" value="SFP91762.1"/>
    <property type="molecule type" value="Genomic_DNA"/>
</dbReference>
<dbReference type="AlphaFoldDB" id="A0A1I5U939"/>
<dbReference type="Proteomes" id="UP000182692">
    <property type="component" value="Unassembled WGS sequence"/>
</dbReference>
<dbReference type="InterPro" id="IPR006015">
    <property type="entry name" value="Universal_stress_UspA"/>
</dbReference>